<dbReference type="STRING" id="733.B0186_10050"/>
<evidence type="ECO:0000256" key="5">
    <source>
        <dbReference type="ARBA" id="ARBA00022822"/>
    </source>
</evidence>
<keyword evidence="6 9" id="KW-0057">Aromatic amino acid biosynthesis</keyword>
<dbReference type="HAMAP" id="MF_00211">
    <property type="entry name" value="TrpD"/>
    <property type="match status" value="1"/>
</dbReference>
<dbReference type="UniPathway" id="UPA00035">
    <property type="reaction ID" value="UER00041"/>
</dbReference>
<feature type="binding site" evidence="9">
    <location>
        <position position="112"/>
    </location>
    <ligand>
        <name>anthranilate</name>
        <dbReference type="ChEBI" id="CHEBI:16567"/>
        <label>1</label>
    </ligand>
</feature>
<evidence type="ECO:0000256" key="9">
    <source>
        <dbReference type="HAMAP-Rule" id="MF_00211"/>
    </source>
</evidence>
<dbReference type="AlphaFoldDB" id="A0A1V4AYZ0"/>
<gene>
    <name evidence="9 12" type="primary">trpD</name>
    <name evidence="12" type="ORF">NCTC1659_01868</name>
</gene>
<dbReference type="EC" id="2.4.2.18" evidence="9"/>
<comment type="similarity">
    <text evidence="8">In the C-terminal section; belongs to the anthranilate phosphoribosyltransferase family.</text>
</comment>
<feature type="binding site" evidence="9">
    <location>
        <position position="226"/>
    </location>
    <ligand>
        <name>Mg(2+)</name>
        <dbReference type="ChEBI" id="CHEBI:18420"/>
        <label>1</label>
    </ligand>
</feature>
<feature type="binding site" evidence="9">
    <location>
        <begin position="91"/>
        <end position="94"/>
    </location>
    <ligand>
        <name>5-phospho-alpha-D-ribose 1-diphosphate</name>
        <dbReference type="ChEBI" id="CHEBI:58017"/>
    </ligand>
</feature>
<feature type="binding site" evidence="9">
    <location>
        <position position="226"/>
    </location>
    <ligand>
        <name>Mg(2+)</name>
        <dbReference type="ChEBI" id="CHEBI:18420"/>
        <label>2</label>
    </ligand>
</feature>
<keyword evidence="4 9" id="KW-0808">Transferase</keyword>
<dbReference type="InterPro" id="IPR017459">
    <property type="entry name" value="Glycosyl_Trfase_fam3_N_dom"/>
</dbReference>
<evidence type="ECO:0000259" key="11">
    <source>
        <dbReference type="Pfam" id="PF02885"/>
    </source>
</evidence>
<dbReference type="InterPro" id="IPR035902">
    <property type="entry name" value="Nuc_phospho_transferase"/>
</dbReference>
<reference evidence="12 13" key="1">
    <citation type="submission" date="2018-06" db="EMBL/GenBank/DDBJ databases">
        <authorList>
            <consortium name="Pathogen Informatics"/>
            <person name="Doyle S."/>
        </authorList>
    </citation>
    <scope>NUCLEOTIDE SEQUENCE [LARGE SCALE GENOMIC DNA]</scope>
    <source>
        <strain evidence="12 13">NCTC1659</strain>
    </source>
</reference>
<comment type="similarity">
    <text evidence="9">Belongs to the anthranilate phosphoribosyltransferase family.</text>
</comment>
<comment type="function">
    <text evidence="9">Catalyzes the transfer of the phosphoribosyl group of 5-phosphorylribose-1-pyrophosphate (PRPP) to anthranilate to yield N-(5'-phosphoribosyl)-anthranilate (PRA).</text>
</comment>
<feature type="binding site" evidence="9">
    <location>
        <position position="81"/>
    </location>
    <ligand>
        <name>5-phospho-alpha-D-ribose 1-diphosphate</name>
        <dbReference type="ChEBI" id="CHEBI:58017"/>
    </ligand>
</feature>
<keyword evidence="13" id="KW-1185">Reference proteome</keyword>
<keyword evidence="3 9" id="KW-0328">Glycosyltransferase</keyword>
<evidence type="ECO:0000256" key="7">
    <source>
        <dbReference type="ARBA" id="ARBA00052328"/>
    </source>
</evidence>
<dbReference type="GO" id="GO:0000287">
    <property type="term" value="F:magnesium ion binding"/>
    <property type="evidence" value="ECO:0007669"/>
    <property type="project" value="UniProtKB-UniRule"/>
</dbReference>
<feature type="binding site" evidence="9">
    <location>
        <begin position="84"/>
        <end position="85"/>
    </location>
    <ligand>
        <name>5-phospho-alpha-D-ribose 1-diphosphate</name>
        <dbReference type="ChEBI" id="CHEBI:58017"/>
    </ligand>
</feature>
<keyword evidence="12" id="KW-0456">Lyase</keyword>
<dbReference type="Gene3D" id="1.20.970.10">
    <property type="entry name" value="Transferase, Pyrimidine Nucleoside Phosphorylase, Chain C"/>
    <property type="match status" value="1"/>
</dbReference>
<comment type="pathway">
    <text evidence="1 9">Amino-acid biosynthesis; L-tryptophan biosynthesis; L-tryptophan from chorismate: step 2/5.</text>
</comment>
<comment type="caution">
    <text evidence="9">Lacks conserved residue(s) required for the propagation of feature annotation.</text>
</comment>
<sequence length="334" mass="36242">MQTEQLLSLLFDGQSLNQEQAQQLFHHIIQGQLAHEQLAAVLMTLKIRGEQADEISGAVNAIIANAKPFPFVDYPFADIVGTGGDGANTINISTASAIVAAALGYKVAKHGNRSVSSQSGSSDVLSALGVKIDLSAENAKQALDKLNLCFLWAQQYHPGFKHVAPVRQILKTRTIFNILGPLCNPARPKHQLLGVYAPHLLKTYAESALRLGHRHSIVVHGSGLDEVAIHGKTDIAEIRQGQIAYYTLTPYDFGFHPKPLESLRGGTAKENAQMLTALLQGKGKDEHNQAVAMNTALLMKLFGHEDLKANAEQALNIMATGQAFETLQQLKTYQ</sequence>
<dbReference type="InterPro" id="IPR036320">
    <property type="entry name" value="Glycosyl_Trfase_fam3_N_dom_sf"/>
</dbReference>
<feature type="binding site" evidence="9">
    <location>
        <begin position="109"/>
        <end position="117"/>
    </location>
    <ligand>
        <name>5-phospho-alpha-D-ribose 1-diphosphate</name>
        <dbReference type="ChEBI" id="CHEBI:58017"/>
    </ligand>
</feature>
<feature type="domain" description="Glycosyl transferase family 3" evidence="10">
    <location>
        <begin position="74"/>
        <end position="323"/>
    </location>
</feature>
<comment type="catalytic activity">
    <reaction evidence="7 9">
        <text>N-(5-phospho-beta-D-ribosyl)anthranilate + diphosphate = 5-phospho-alpha-D-ribose 1-diphosphate + anthranilate</text>
        <dbReference type="Rhea" id="RHEA:11768"/>
        <dbReference type="ChEBI" id="CHEBI:16567"/>
        <dbReference type="ChEBI" id="CHEBI:18277"/>
        <dbReference type="ChEBI" id="CHEBI:33019"/>
        <dbReference type="ChEBI" id="CHEBI:58017"/>
        <dbReference type="EC" id="2.4.2.18"/>
    </reaction>
</comment>
<evidence type="ECO:0000259" key="10">
    <source>
        <dbReference type="Pfam" id="PF00591"/>
    </source>
</evidence>
<feature type="binding site" evidence="9">
    <location>
        <position position="121"/>
    </location>
    <ligand>
        <name>5-phospho-alpha-D-ribose 1-diphosphate</name>
        <dbReference type="ChEBI" id="CHEBI:58017"/>
    </ligand>
</feature>
<evidence type="ECO:0000256" key="1">
    <source>
        <dbReference type="ARBA" id="ARBA00004907"/>
    </source>
</evidence>
<dbReference type="RefSeq" id="WP_078219231.1">
    <property type="nucleotide sequence ID" value="NZ_MUXZ01000041.1"/>
</dbReference>
<comment type="subunit">
    <text evidence="9">Homodimer.</text>
</comment>
<dbReference type="GO" id="GO:0004048">
    <property type="term" value="F:anthranilate phosphoribosyltransferase activity"/>
    <property type="evidence" value="ECO:0007669"/>
    <property type="project" value="UniProtKB-UniRule"/>
</dbReference>
<dbReference type="EMBL" id="UGHF01000001">
    <property type="protein sequence ID" value="STO60573.1"/>
    <property type="molecule type" value="Genomic_DNA"/>
</dbReference>
<feature type="binding site" evidence="9">
    <location>
        <position position="167"/>
    </location>
    <ligand>
        <name>anthranilate</name>
        <dbReference type="ChEBI" id="CHEBI:16567"/>
        <label>2</label>
    </ligand>
</feature>
<dbReference type="GO" id="GO:0016829">
    <property type="term" value="F:lyase activity"/>
    <property type="evidence" value="ECO:0007669"/>
    <property type="project" value="UniProtKB-KW"/>
</dbReference>
<keyword evidence="2 9" id="KW-0028">Amino-acid biosynthesis</keyword>
<dbReference type="Pfam" id="PF00591">
    <property type="entry name" value="Glycos_transf_3"/>
    <property type="match status" value="1"/>
</dbReference>
<feature type="binding site" evidence="9">
    <location>
        <position position="93"/>
    </location>
    <ligand>
        <name>Mg(2+)</name>
        <dbReference type="ChEBI" id="CHEBI:18420"/>
        <label>1</label>
    </ligand>
</feature>
<organism evidence="12 13">
    <name type="scientific">Canicola haemoglobinophilus</name>
    <dbReference type="NCBI Taxonomy" id="733"/>
    <lineage>
        <taxon>Bacteria</taxon>
        <taxon>Pseudomonadati</taxon>
        <taxon>Pseudomonadota</taxon>
        <taxon>Gammaproteobacteria</taxon>
        <taxon>Pasteurellales</taxon>
        <taxon>Pasteurellaceae</taxon>
        <taxon>Canicola</taxon>
    </lineage>
</organism>
<feature type="domain" description="Glycosyl transferase family 3 N-terminal" evidence="11">
    <location>
        <begin position="5"/>
        <end position="66"/>
    </location>
</feature>
<dbReference type="SUPFAM" id="SSF52418">
    <property type="entry name" value="Nucleoside phosphorylase/phosphoribosyltransferase catalytic domain"/>
    <property type="match status" value="1"/>
</dbReference>
<proteinExistence type="inferred from homology"/>
<feature type="binding site" evidence="9">
    <location>
        <position position="81"/>
    </location>
    <ligand>
        <name>anthranilate</name>
        <dbReference type="ChEBI" id="CHEBI:16567"/>
        <label>1</label>
    </ligand>
</feature>
<dbReference type="NCBIfam" id="TIGR01245">
    <property type="entry name" value="trpD"/>
    <property type="match status" value="1"/>
</dbReference>
<evidence type="ECO:0000256" key="4">
    <source>
        <dbReference type="ARBA" id="ARBA00022679"/>
    </source>
</evidence>
<keyword evidence="9" id="KW-0479">Metal-binding</keyword>
<keyword evidence="5 9" id="KW-0822">Tryptophan biosynthesis</keyword>
<dbReference type="GO" id="GO:0005829">
    <property type="term" value="C:cytosol"/>
    <property type="evidence" value="ECO:0007669"/>
    <property type="project" value="TreeGrafter"/>
</dbReference>
<keyword evidence="9" id="KW-0460">Magnesium</keyword>
<evidence type="ECO:0000256" key="2">
    <source>
        <dbReference type="ARBA" id="ARBA00022605"/>
    </source>
</evidence>
<protein>
    <recommendedName>
        <fullName evidence="9">Anthranilate phosphoribosyltransferase</fullName>
        <ecNumber evidence="9">2.4.2.18</ecNumber>
    </recommendedName>
</protein>
<name>A0A1V4AYZ0_9PAST</name>
<dbReference type="InterPro" id="IPR005940">
    <property type="entry name" value="Anthranilate_Pribosyl_Tfrase"/>
</dbReference>
<evidence type="ECO:0000256" key="3">
    <source>
        <dbReference type="ARBA" id="ARBA00022676"/>
    </source>
</evidence>
<dbReference type="Pfam" id="PF02885">
    <property type="entry name" value="Glycos_trans_3N"/>
    <property type="match status" value="1"/>
</dbReference>
<evidence type="ECO:0000256" key="8">
    <source>
        <dbReference type="ARBA" id="ARBA00061188"/>
    </source>
</evidence>
<evidence type="ECO:0000313" key="13">
    <source>
        <dbReference type="Proteomes" id="UP000254329"/>
    </source>
</evidence>
<comment type="cofactor">
    <cofactor evidence="9">
        <name>Mg(2+)</name>
        <dbReference type="ChEBI" id="CHEBI:18420"/>
    </cofactor>
    <text evidence="9">Binds 2 magnesium ions per monomer.</text>
</comment>
<dbReference type="InterPro" id="IPR000312">
    <property type="entry name" value="Glycosyl_Trfase_fam3"/>
</dbReference>
<dbReference type="Proteomes" id="UP000254329">
    <property type="component" value="Unassembled WGS sequence"/>
</dbReference>
<dbReference type="SUPFAM" id="SSF47648">
    <property type="entry name" value="Nucleoside phosphorylase/phosphoribosyltransferase N-terminal domain"/>
    <property type="match status" value="1"/>
</dbReference>
<feature type="binding site" evidence="9">
    <location>
        <position position="225"/>
    </location>
    <ligand>
        <name>Mg(2+)</name>
        <dbReference type="ChEBI" id="CHEBI:18420"/>
        <label>2</label>
    </ligand>
</feature>
<accession>A0A1V4AYZ0</accession>
<dbReference type="GO" id="GO:0000162">
    <property type="term" value="P:L-tryptophan biosynthetic process"/>
    <property type="evidence" value="ECO:0007669"/>
    <property type="project" value="UniProtKB-UniRule"/>
</dbReference>
<evidence type="ECO:0000313" key="12">
    <source>
        <dbReference type="EMBL" id="STO60573.1"/>
    </source>
</evidence>
<feature type="binding site" evidence="9">
    <location>
        <position position="89"/>
    </location>
    <ligand>
        <name>5-phospho-alpha-D-ribose 1-diphosphate</name>
        <dbReference type="ChEBI" id="CHEBI:58017"/>
    </ligand>
</feature>
<dbReference type="PANTHER" id="PTHR43285:SF2">
    <property type="entry name" value="ANTHRANILATE PHOSPHORIBOSYLTRANSFERASE"/>
    <property type="match status" value="1"/>
</dbReference>
<dbReference type="FunFam" id="3.40.1030.10:FF:000002">
    <property type="entry name" value="Anthranilate phosphoribosyltransferase"/>
    <property type="match status" value="1"/>
</dbReference>
<dbReference type="Gene3D" id="3.40.1030.10">
    <property type="entry name" value="Nucleoside phosphorylase/phosphoribosyltransferase catalytic domain"/>
    <property type="match status" value="1"/>
</dbReference>
<evidence type="ECO:0000256" key="6">
    <source>
        <dbReference type="ARBA" id="ARBA00023141"/>
    </source>
</evidence>
<dbReference type="PANTHER" id="PTHR43285">
    <property type="entry name" value="ANTHRANILATE PHOSPHORIBOSYLTRANSFERASE"/>
    <property type="match status" value="1"/>
</dbReference>